<dbReference type="Proteomes" id="UP000001973">
    <property type="component" value="Chromosome"/>
</dbReference>
<keyword evidence="1" id="KW-0472">Membrane</keyword>
<evidence type="ECO:0000313" key="3">
    <source>
        <dbReference type="Proteomes" id="UP000001973"/>
    </source>
</evidence>
<keyword evidence="1" id="KW-0812">Transmembrane</keyword>
<dbReference type="InParanoid" id="Q9KZ63"/>
<dbReference type="HOGENOM" id="CLU_168320_0_0_11"/>
<dbReference type="STRING" id="100226.gene:17760700"/>
<protein>
    <submittedName>
        <fullName evidence="2">Membrane protein</fullName>
    </submittedName>
</protein>
<dbReference type="eggNOG" id="COG0004">
    <property type="taxonomic scope" value="Bacteria"/>
</dbReference>
<gene>
    <name evidence="2" type="ordered locus">SCO3085</name>
    <name evidence="2" type="ORF">SCE25.26c</name>
</gene>
<reference evidence="2 3" key="1">
    <citation type="journal article" date="1996" name="Mol. Microbiol.">
        <title>A set of ordered cosmids and a detailed genetic and physical map for the 8 Mb Streptomyces coelicolor A3(2) chromosome.</title>
        <authorList>
            <person name="Redenbach M."/>
            <person name="Kieser H.M."/>
            <person name="Denapaite D."/>
            <person name="Eichner A."/>
            <person name="Cullum J."/>
            <person name="Kinashi H."/>
            <person name="Hopwood D.A."/>
        </authorList>
    </citation>
    <scope>NUCLEOTIDE SEQUENCE [LARGE SCALE GENOMIC DNA]</scope>
    <source>
        <strain evidence="3">ATCC BAA-471 / A3(2) / M145</strain>
    </source>
</reference>
<dbReference type="KEGG" id="sco:SCO3085"/>
<proteinExistence type="predicted"/>
<dbReference type="EMBL" id="AL645882">
    <property type="protein sequence ID" value="CAB89457.1"/>
    <property type="molecule type" value="Genomic_DNA"/>
</dbReference>
<dbReference type="PaxDb" id="100226-SCO3085"/>
<keyword evidence="3" id="KW-1185">Reference proteome</keyword>
<dbReference type="PATRIC" id="fig|100226.15.peg.3146"/>
<feature type="transmembrane region" description="Helical" evidence="1">
    <location>
        <begin position="29"/>
        <end position="54"/>
    </location>
</feature>
<evidence type="ECO:0000313" key="2">
    <source>
        <dbReference type="EMBL" id="CAB89457.1"/>
    </source>
</evidence>
<evidence type="ECO:0000256" key="1">
    <source>
        <dbReference type="SAM" id="Phobius"/>
    </source>
</evidence>
<organism evidence="2 3">
    <name type="scientific">Streptomyces coelicolor (strain ATCC BAA-471 / A3(2) / M145)</name>
    <dbReference type="NCBI Taxonomy" id="100226"/>
    <lineage>
        <taxon>Bacteria</taxon>
        <taxon>Bacillati</taxon>
        <taxon>Actinomycetota</taxon>
        <taxon>Actinomycetes</taxon>
        <taxon>Kitasatosporales</taxon>
        <taxon>Streptomycetaceae</taxon>
        <taxon>Streptomyces</taxon>
        <taxon>Streptomyces albidoflavus group</taxon>
    </lineage>
</organism>
<accession>Q9KZ63</accession>
<dbReference type="EMBL" id="AL939115">
    <property type="protein sequence ID" value="CAB89457.1"/>
    <property type="molecule type" value="Genomic_DNA"/>
</dbReference>
<dbReference type="OrthoDB" id="9814202at2"/>
<sequence>MSRAGPRPPHGRGRPCDVRRGRLLRGWRLALLWKQIVTILAVGAFSFVLTWIIAKAVDVVVGFTDKEAYADVPGQEEERAYDFRTAERLDALAGAGRGTDRETLDEIRRLLREHREG</sequence>
<name>Q9KZ63_STRCO</name>
<reference evidence="2 3" key="2">
    <citation type="journal article" date="2002" name="Nature">
        <title>Complete genome sequence of the model actinomycete Streptomyces coelicolor A3(2).</title>
        <authorList>
            <person name="Bentley S.D."/>
            <person name="Chater K.F."/>
            <person name="Cerdeno-Tarraga A.M."/>
            <person name="Challis G.L."/>
            <person name="Thomson N.R."/>
            <person name="James K.D."/>
            <person name="Harris D.E."/>
            <person name="Quail M.A."/>
            <person name="Kieser H."/>
            <person name="Harper D."/>
            <person name="Bateman A."/>
            <person name="Brown S."/>
            <person name="Chandra G."/>
            <person name="Chen C.W."/>
            <person name="Collins M."/>
            <person name="Cronin A."/>
            <person name="Fraser A."/>
            <person name="Goble A."/>
            <person name="Hidalgo J."/>
            <person name="Hornsby T."/>
            <person name="Howarth S."/>
            <person name="Huang C.H."/>
            <person name="Kieser T."/>
            <person name="Larke L."/>
            <person name="Murphy L."/>
            <person name="Oliver K."/>
            <person name="O'Neil S."/>
            <person name="Rabbinowitsch E."/>
            <person name="Rajandream M.A."/>
            <person name="Rutherford K."/>
            <person name="Rutter S."/>
            <person name="Seeger K."/>
            <person name="Saunders D."/>
            <person name="Sharp S."/>
            <person name="Squares R."/>
            <person name="Squares S."/>
            <person name="Taylor K."/>
            <person name="Warren T."/>
            <person name="Wietzorrek A."/>
            <person name="Woodward J."/>
            <person name="Barrell B.G."/>
            <person name="Parkhill J."/>
            <person name="Hopwood D.A."/>
        </authorList>
    </citation>
    <scope>NUCLEOTIDE SEQUENCE [LARGE SCALE GENOMIC DNA]</scope>
    <source>
        <strain evidence="3">ATCC BAA-471 / A3(2) / M145</strain>
    </source>
</reference>
<keyword evidence="1" id="KW-1133">Transmembrane helix</keyword>
<dbReference type="AlphaFoldDB" id="Q9KZ63"/>